<dbReference type="STRING" id="145388.A0A0D2JYV0"/>
<comment type="caution">
    <text evidence="4">Lacks conserved residue(s) required for the propagation of feature annotation.</text>
</comment>
<feature type="domain" description="Calpain catalytic" evidence="6">
    <location>
        <begin position="86"/>
        <end position="282"/>
    </location>
</feature>
<dbReference type="SUPFAM" id="SSF54001">
    <property type="entry name" value="Cysteine proteinases"/>
    <property type="match status" value="1"/>
</dbReference>
<evidence type="ECO:0000256" key="3">
    <source>
        <dbReference type="ARBA" id="ARBA00022777"/>
    </source>
</evidence>
<gene>
    <name evidence="7" type="ORF">MNEG_4276</name>
</gene>
<dbReference type="SMART" id="SM00072">
    <property type="entry name" value="GuKc"/>
    <property type="match status" value="1"/>
</dbReference>
<dbReference type="InterPro" id="IPR008145">
    <property type="entry name" value="GK/Ca_channel_bsu"/>
</dbReference>
<evidence type="ECO:0000313" key="7">
    <source>
        <dbReference type="EMBL" id="KIZ03683.1"/>
    </source>
</evidence>
<keyword evidence="2 7" id="KW-0808">Transferase</keyword>
<keyword evidence="8" id="KW-1185">Reference proteome</keyword>
<dbReference type="GO" id="GO:0006508">
    <property type="term" value="P:proteolysis"/>
    <property type="evidence" value="ECO:0007669"/>
    <property type="project" value="InterPro"/>
</dbReference>
<dbReference type="GO" id="GO:0004385">
    <property type="term" value="F:GMP kinase activity"/>
    <property type="evidence" value="ECO:0007669"/>
    <property type="project" value="UniProtKB-EC"/>
</dbReference>
<evidence type="ECO:0000256" key="4">
    <source>
        <dbReference type="PROSITE-ProRule" id="PRU00239"/>
    </source>
</evidence>
<evidence type="ECO:0000259" key="5">
    <source>
        <dbReference type="PROSITE" id="PS50052"/>
    </source>
</evidence>
<dbReference type="Proteomes" id="UP000054498">
    <property type="component" value="Unassembled WGS sequence"/>
</dbReference>
<dbReference type="InterPro" id="IPR001300">
    <property type="entry name" value="Peptidase_C2_calpain_cat"/>
</dbReference>
<evidence type="ECO:0000256" key="2">
    <source>
        <dbReference type="ARBA" id="ARBA00022679"/>
    </source>
</evidence>
<sequence length="612" mass="64838">MSAAVKNAESGPKGGPVSGKGGRAVVGGAAPASLVDVFPLWEAAANEKEAPGVMSAKIRGIVPADKYEDPLGLALPPASLPFLDAWKRPDELVQGAPSVPVVLLRPAADGGVISAGTAMAGGSSGGLVDKKGGSGKPAVPSAAVANRDMEGRLYAGHESFDWLLAVINAVTAAERNLRRGDYLWELIASGQKEKDGPLTRSASGRYRVKLWILDAWRAVTVDDRIPVDLFGRPLLVGARPLQLWPLLLCKAVLKVMATFRVLHLGLPHQVAAFTMLTGWAQEDLVDKLSGLPAEGGFLLDRLEDALGWGSLLPNFPPATLAPPPPLTPPAGGAGGGRAAMAAAAAAVTPAVADATGAAAWQQQPAIVTCCLKRRSKPDRNPPRIVVLCGPGAVGRGRLARQLVADYPDRFGMTISSTTRLPREHEVDGRDYYFTNKRSLLARVRASDFLEAARVDTVPGAACAATSSHWFGSSLATLREVAATGRLCVMRLDLQGAQALRSNPRIDGLYVYVTTSSPEVLEHRQRARLKEAESTVAKRLAWSKAQCTRPSEARGVFDHVVINADDQGQVYAALKEAISGLSPVIRNRLRGLPAYVLDYSDLIAPNRLHPDGF</sequence>
<dbReference type="PROSITE" id="PS00856">
    <property type="entry name" value="GUANYLATE_KINASE_1"/>
    <property type="match status" value="1"/>
</dbReference>
<evidence type="ECO:0000313" key="8">
    <source>
        <dbReference type="Proteomes" id="UP000054498"/>
    </source>
</evidence>
<feature type="domain" description="Guanylate kinase-like" evidence="5">
    <location>
        <begin position="382"/>
        <end position="578"/>
    </location>
</feature>
<evidence type="ECO:0000256" key="1">
    <source>
        <dbReference type="ARBA" id="ARBA00005790"/>
    </source>
</evidence>
<dbReference type="CDD" id="cd00071">
    <property type="entry name" value="GMPK"/>
    <property type="match status" value="1"/>
</dbReference>
<dbReference type="Gene3D" id="3.40.50.300">
    <property type="entry name" value="P-loop containing nucleotide triphosphate hydrolases"/>
    <property type="match status" value="1"/>
</dbReference>
<dbReference type="RefSeq" id="XP_013902702.1">
    <property type="nucleotide sequence ID" value="XM_014047248.1"/>
</dbReference>
<name>A0A0D2JYV0_9CHLO</name>
<dbReference type="GeneID" id="25737154"/>
<protein>
    <submittedName>
        <fullName evidence="7">Guanylate kinase</fullName>
        <ecNumber evidence="7">2.7.4.8</ecNumber>
    </submittedName>
</protein>
<dbReference type="AlphaFoldDB" id="A0A0D2JYV0"/>
<dbReference type="SUPFAM" id="SSF52540">
    <property type="entry name" value="P-loop containing nucleoside triphosphate hydrolases"/>
    <property type="match status" value="1"/>
</dbReference>
<dbReference type="PANTHER" id="PTHR23117">
    <property type="entry name" value="GUANYLATE KINASE-RELATED"/>
    <property type="match status" value="1"/>
</dbReference>
<dbReference type="OrthoDB" id="544223at2759"/>
<reference evidence="7 8" key="1">
    <citation type="journal article" date="2013" name="BMC Genomics">
        <title>Reconstruction of the lipid metabolism for the microalga Monoraphidium neglectum from its genome sequence reveals characteristics suitable for biofuel production.</title>
        <authorList>
            <person name="Bogen C."/>
            <person name="Al-Dilaimi A."/>
            <person name="Albersmeier A."/>
            <person name="Wichmann J."/>
            <person name="Grundmann M."/>
            <person name="Rupp O."/>
            <person name="Lauersen K.J."/>
            <person name="Blifernez-Klassen O."/>
            <person name="Kalinowski J."/>
            <person name="Goesmann A."/>
            <person name="Mussgnug J.H."/>
            <person name="Kruse O."/>
        </authorList>
    </citation>
    <scope>NUCLEOTIDE SEQUENCE [LARGE SCALE GENOMIC DNA]</scope>
    <source>
        <strain evidence="7 8">SAG 48.87</strain>
    </source>
</reference>
<evidence type="ECO:0000259" key="6">
    <source>
        <dbReference type="PROSITE" id="PS50203"/>
    </source>
</evidence>
<dbReference type="InterPro" id="IPR008144">
    <property type="entry name" value="Guanylate_kin-like_dom"/>
</dbReference>
<dbReference type="KEGG" id="mng:MNEG_4276"/>
<keyword evidence="3 7" id="KW-0418">Kinase</keyword>
<dbReference type="InterPro" id="IPR038765">
    <property type="entry name" value="Papain-like_cys_pep_sf"/>
</dbReference>
<dbReference type="PROSITE" id="PS50052">
    <property type="entry name" value="GUANYLATE_KINASE_2"/>
    <property type="match status" value="1"/>
</dbReference>
<dbReference type="Pfam" id="PF00648">
    <property type="entry name" value="Peptidase_C2"/>
    <property type="match status" value="1"/>
</dbReference>
<dbReference type="Pfam" id="PF00625">
    <property type="entry name" value="Guanylate_kin"/>
    <property type="match status" value="1"/>
</dbReference>
<comment type="similarity">
    <text evidence="1">Belongs to the guanylate kinase family.</text>
</comment>
<dbReference type="EMBL" id="KK100805">
    <property type="protein sequence ID" value="KIZ03683.1"/>
    <property type="molecule type" value="Genomic_DNA"/>
</dbReference>
<accession>A0A0D2JYV0</accession>
<organism evidence="7 8">
    <name type="scientific">Monoraphidium neglectum</name>
    <dbReference type="NCBI Taxonomy" id="145388"/>
    <lineage>
        <taxon>Eukaryota</taxon>
        <taxon>Viridiplantae</taxon>
        <taxon>Chlorophyta</taxon>
        <taxon>core chlorophytes</taxon>
        <taxon>Chlorophyceae</taxon>
        <taxon>CS clade</taxon>
        <taxon>Sphaeropleales</taxon>
        <taxon>Selenastraceae</taxon>
        <taxon>Monoraphidium</taxon>
    </lineage>
</organism>
<dbReference type="GO" id="GO:0004198">
    <property type="term" value="F:calcium-dependent cysteine-type endopeptidase activity"/>
    <property type="evidence" value="ECO:0007669"/>
    <property type="project" value="InterPro"/>
</dbReference>
<dbReference type="EC" id="2.7.4.8" evidence="7"/>
<dbReference type="InterPro" id="IPR027417">
    <property type="entry name" value="P-loop_NTPase"/>
</dbReference>
<proteinExistence type="inferred from homology"/>
<dbReference type="GO" id="GO:0005829">
    <property type="term" value="C:cytosol"/>
    <property type="evidence" value="ECO:0007669"/>
    <property type="project" value="TreeGrafter"/>
</dbReference>
<dbReference type="PROSITE" id="PS50203">
    <property type="entry name" value="CALPAIN_CAT"/>
    <property type="match status" value="1"/>
</dbReference>
<dbReference type="InterPro" id="IPR020590">
    <property type="entry name" value="Guanylate_kinase_CS"/>
</dbReference>
<dbReference type="PANTHER" id="PTHR23117:SF13">
    <property type="entry name" value="GUANYLATE KINASE"/>
    <property type="match status" value="1"/>
</dbReference>